<dbReference type="Pfam" id="PF08021">
    <property type="entry name" value="FAD_binding_9"/>
    <property type="match status" value="1"/>
</dbReference>
<dbReference type="EMBL" id="JACBZX010000001">
    <property type="protein sequence ID" value="NYG36197.1"/>
    <property type="molecule type" value="Genomic_DNA"/>
</dbReference>
<keyword evidence="3" id="KW-1185">Reference proteome</keyword>
<dbReference type="GO" id="GO:0016491">
    <property type="term" value="F:oxidoreductase activity"/>
    <property type="evidence" value="ECO:0007669"/>
    <property type="project" value="InterPro"/>
</dbReference>
<feature type="domain" description="FAD-binding FR-type" evidence="1">
    <location>
        <begin position="32"/>
        <end position="163"/>
    </location>
</feature>
<dbReference type="AlphaFoldDB" id="A0A852X151"/>
<dbReference type="InterPro" id="IPR007037">
    <property type="entry name" value="SIP_rossman_dom"/>
</dbReference>
<reference evidence="2 3" key="1">
    <citation type="submission" date="2020-07" db="EMBL/GenBank/DDBJ databases">
        <title>Sequencing the genomes of 1000 actinobacteria strains.</title>
        <authorList>
            <person name="Klenk H.-P."/>
        </authorList>
    </citation>
    <scope>NUCLEOTIDE SEQUENCE [LARGE SCALE GENOMIC DNA]</scope>
    <source>
        <strain evidence="2 3">DSM 24723</strain>
    </source>
</reference>
<accession>A0A852X151</accession>
<gene>
    <name evidence="2" type="ORF">BJY28_000666</name>
</gene>
<dbReference type="InterPro" id="IPR017927">
    <property type="entry name" value="FAD-bd_FR_type"/>
</dbReference>
<dbReference type="InterPro" id="IPR039374">
    <property type="entry name" value="SIP_fam"/>
</dbReference>
<dbReference type="Gene3D" id="2.40.30.10">
    <property type="entry name" value="Translation factors"/>
    <property type="match status" value="1"/>
</dbReference>
<evidence type="ECO:0000313" key="2">
    <source>
        <dbReference type="EMBL" id="NYG36197.1"/>
    </source>
</evidence>
<proteinExistence type="predicted"/>
<dbReference type="PANTHER" id="PTHR30157:SF0">
    <property type="entry name" value="NADPH-DEPENDENT FERRIC-CHELATE REDUCTASE"/>
    <property type="match status" value="1"/>
</dbReference>
<dbReference type="InterPro" id="IPR017938">
    <property type="entry name" value="Riboflavin_synthase-like_b-brl"/>
</dbReference>
<dbReference type="Pfam" id="PF04954">
    <property type="entry name" value="SIP"/>
    <property type="match status" value="1"/>
</dbReference>
<dbReference type="SUPFAM" id="SSF63380">
    <property type="entry name" value="Riboflavin synthase domain-like"/>
    <property type="match status" value="1"/>
</dbReference>
<organism evidence="2 3">
    <name type="scientific">Janibacter alkaliphilus</name>
    <dbReference type="NCBI Taxonomy" id="1069963"/>
    <lineage>
        <taxon>Bacteria</taxon>
        <taxon>Bacillati</taxon>
        <taxon>Actinomycetota</taxon>
        <taxon>Actinomycetes</taxon>
        <taxon>Micrococcales</taxon>
        <taxon>Intrasporangiaceae</taxon>
        <taxon>Janibacter</taxon>
    </lineage>
</organism>
<dbReference type="PROSITE" id="PS51384">
    <property type="entry name" value="FAD_FR"/>
    <property type="match status" value="1"/>
</dbReference>
<comment type="caution">
    <text evidence="2">The sequence shown here is derived from an EMBL/GenBank/DDBJ whole genome shotgun (WGS) entry which is preliminary data.</text>
</comment>
<sequence length="292" mass="31452">MKLDVVKDKALFALARLYSKGTMAEVAERTGHVQHEMTVAAVLDLNPAARRITFAAPELRDFTLAAPDEFFGLIFPLDGGELTMPDPERTNVRAAIADLPGEERPGLRWYTVRAHRPAAGEIDVDIITHGTDGPGSAWTLSAQVGDRVGFRSGGGLYRGFEHDGAQLLVADETAVPALAAVLDERDRRGLGSDRLRMHVEVPRLEVLDGMGLDRRVAAGEIRVHDRGSAAPGSSVVAALEADPTATADLDYAWLCGESGLATGVRRHLVKDLGMDKHRVLFSGYWKLGAARG</sequence>
<dbReference type="InterPro" id="IPR039261">
    <property type="entry name" value="FNR_nucleotide-bd"/>
</dbReference>
<evidence type="ECO:0000259" key="1">
    <source>
        <dbReference type="PROSITE" id="PS51384"/>
    </source>
</evidence>
<dbReference type="RefSeq" id="WP_179461749.1">
    <property type="nucleotide sequence ID" value="NZ_JACBZX010000001.1"/>
</dbReference>
<dbReference type="InterPro" id="IPR013113">
    <property type="entry name" value="SIP_FAD-bd"/>
</dbReference>
<name>A0A852X151_9MICO</name>
<protein>
    <submittedName>
        <fullName evidence="2">NADPH-dependent ferric siderophore reductase</fullName>
    </submittedName>
</protein>
<dbReference type="PANTHER" id="PTHR30157">
    <property type="entry name" value="FERRIC REDUCTASE, NADPH-DEPENDENT"/>
    <property type="match status" value="1"/>
</dbReference>
<dbReference type="CDD" id="cd06193">
    <property type="entry name" value="siderophore_interacting"/>
    <property type="match status" value="1"/>
</dbReference>
<dbReference type="Gene3D" id="3.40.50.80">
    <property type="entry name" value="Nucleotide-binding domain of ferredoxin-NADP reductase (FNR) module"/>
    <property type="match status" value="1"/>
</dbReference>
<evidence type="ECO:0000313" key="3">
    <source>
        <dbReference type="Proteomes" id="UP000592181"/>
    </source>
</evidence>
<dbReference type="Proteomes" id="UP000592181">
    <property type="component" value="Unassembled WGS sequence"/>
</dbReference>